<evidence type="ECO:0000256" key="1">
    <source>
        <dbReference type="ARBA" id="ARBA00004141"/>
    </source>
</evidence>
<dbReference type="InterPro" id="IPR020846">
    <property type="entry name" value="MFS_dom"/>
</dbReference>
<gene>
    <name evidence="9" type="ORF">SAMN02927928_2705</name>
</gene>
<keyword evidence="3 7" id="KW-0812">Transmembrane</keyword>
<proteinExistence type="inferred from homology"/>
<reference evidence="10" key="1">
    <citation type="submission" date="2016-10" db="EMBL/GenBank/DDBJ databases">
        <authorList>
            <person name="Varghese N."/>
            <person name="Submissions S."/>
        </authorList>
    </citation>
    <scope>NUCLEOTIDE SEQUENCE [LARGE SCALE GENOMIC DNA]</scope>
    <source>
        <strain evidence="10">CGMCC 1.3431</strain>
    </source>
</reference>
<accession>A0A1G4SJW8</accession>
<comment type="subcellular location">
    <subcellularLocation>
        <location evidence="1">Membrane</location>
        <topology evidence="1">Multi-pass membrane protein</topology>
    </subcellularLocation>
</comment>
<feature type="transmembrane region" description="Helical" evidence="7">
    <location>
        <begin position="53"/>
        <end position="71"/>
    </location>
</feature>
<evidence type="ECO:0000256" key="7">
    <source>
        <dbReference type="SAM" id="Phobius"/>
    </source>
</evidence>
<dbReference type="GO" id="GO:0016020">
    <property type="term" value="C:membrane"/>
    <property type="evidence" value="ECO:0007669"/>
    <property type="project" value="UniProtKB-SubCell"/>
</dbReference>
<dbReference type="AlphaFoldDB" id="A0A1G4SJW8"/>
<keyword evidence="5" id="KW-0534">Nitrate assimilation</keyword>
<name>A0A1G4SJW8_9CAUL</name>
<dbReference type="PROSITE" id="PS50850">
    <property type="entry name" value="MFS"/>
    <property type="match status" value="1"/>
</dbReference>
<dbReference type="InterPro" id="IPR036259">
    <property type="entry name" value="MFS_trans_sf"/>
</dbReference>
<dbReference type="SUPFAM" id="SSF103473">
    <property type="entry name" value="MFS general substrate transporter"/>
    <property type="match status" value="1"/>
</dbReference>
<dbReference type="STRING" id="260084.SAMN02927928_2705"/>
<evidence type="ECO:0000313" key="10">
    <source>
        <dbReference type="Proteomes" id="UP000199150"/>
    </source>
</evidence>
<feature type="transmembrane region" description="Helical" evidence="7">
    <location>
        <begin position="358"/>
        <end position="383"/>
    </location>
</feature>
<keyword evidence="6 7" id="KW-0472">Membrane</keyword>
<evidence type="ECO:0000256" key="6">
    <source>
        <dbReference type="ARBA" id="ARBA00023136"/>
    </source>
</evidence>
<evidence type="ECO:0000313" key="9">
    <source>
        <dbReference type="EMBL" id="SCW68589.1"/>
    </source>
</evidence>
<protein>
    <submittedName>
        <fullName evidence="9">MFS transporter, NNP family, nitrate/nitrite transporter</fullName>
    </submittedName>
</protein>
<dbReference type="PANTHER" id="PTHR23515">
    <property type="entry name" value="HIGH-AFFINITY NITRATE TRANSPORTER 2.3"/>
    <property type="match status" value="1"/>
</dbReference>
<feature type="transmembrane region" description="Helical" evidence="7">
    <location>
        <begin position="107"/>
        <end position="128"/>
    </location>
</feature>
<feature type="transmembrane region" description="Helical" evidence="7">
    <location>
        <begin position="12"/>
        <end position="41"/>
    </location>
</feature>
<feature type="transmembrane region" description="Helical" evidence="7">
    <location>
        <begin position="253"/>
        <end position="274"/>
    </location>
</feature>
<feature type="transmembrane region" description="Helical" evidence="7">
    <location>
        <begin position="171"/>
        <end position="189"/>
    </location>
</feature>
<keyword evidence="4 7" id="KW-1133">Transmembrane helix</keyword>
<dbReference type="GO" id="GO:0015112">
    <property type="term" value="F:nitrate transmembrane transporter activity"/>
    <property type="evidence" value="ECO:0007669"/>
    <property type="project" value="InterPro"/>
</dbReference>
<feature type="transmembrane region" description="Helical" evidence="7">
    <location>
        <begin position="83"/>
        <end position="101"/>
    </location>
</feature>
<dbReference type="Gene3D" id="1.20.1250.20">
    <property type="entry name" value="MFS general substrate transporter like domains"/>
    <property type="match status" value="2"/>
</dbReference>
<evidence type="ECO:0000256" key="4">
    <source>
        <dbReference type="ARBA" id="ARBA00022989"/>
    </source>
</evidence>
<organism evidence="9 10">
    <name type="scientific">Asticcacaulis taihuensis</name>
    <dbReference type="NCBI Taxonomy" id="260084"/>
    <lineage>
        <taxon>Bacteria</taxon>
        <taxon>Pseudomonadati</taxon>
        <taxon>Pseudomonadota</taxon>
        <taxon>Alphaproteobacteria</taxon>
        <taxon>Caulobacterales</taxon>
        <taxon>Caulobacteraceae</taxon>
        <taxon>Asticcacaulis</taxon>
    </lineage>
</organism>
<evidence type="ECO:0000259" key="8">
    <source>
        <dbReference type="PROSITE" id="PS50850"/>
    </source>
</evidence>
<feature type="transmembrane region" description="Helical" evidence="7">
    <location>
        <begin position="389"/>
        <end position="410"/>
    </location>
</feature>
<sequence length="443" mass="47727">MYMVSVSDKPAPGAFAALWVSTLSFTACFAVWTIFAIIGIQIKTDLHLNDAEFGLLAGTPILTGSLVRLFLGVWTDQFGGRVVNLLVMLAAAAATYLLSFAHTYPQFLLAALGVGISGGSFAVGVAYVSRFYPKSRQGTVLGIFGAGNIGSAFTKIVAPMVMVAFGWTAVAQYWALGLFVMALVFFFTTKDDPDLVSRRKSGVKAVPMLTQLAPLRNLQVWRFALYYFFVFGGFVSLALWLPHYLVGVYSLDVRTAGLFAAAYSIPASLFRAAGGWLADRIGARKVMYLTFGVSLICCFLLAYPSASYVVDGVKGPIAFRIATGLVPFTMIIFVLGFFMSLGKAAVYKHIPVYYPDRVGAVGGVVGMVGGLGGFILPITFGFLNDITGIWTSCFMLLFVLVGSALLWMHFAIRRMEQARFPGMSTLPELPELVGMGQAPAAKS</sequence>
<evidence type="ECO:0000256" key="3">
    <source>
        <dbReference type="ARBA" id="ARBA00022692"/>
    </source>
</evidence>
<evidence type="ECO:0000256" key="5">
    <source>
        <dbReference type="ARBA" id="ARBA00023063"/>
    </source>
</evidence>
<dbReference type="Proteomes" id="UP000199150">
    <property type="component" value="Unassembled WGS sequence"/>
</dbReference>
<dbReference type="InterPro" id="IPR044772">
    <property type="entry name" value="NO3_transporter"/>
</dbReference>
<feature type="transmembrane region" description="Helical" evidence="7">
    <location>
        <begin position="223"/>
        <end position="241"/>
    </location>
</feature>
<dbReference type="GO" id="GO:0042128">
    <property type="term" value="P:nitrate assimilation"/>
    <property type="evidence" value="ECO:0007669"/>
    <property type="project" value="UniProtKB-KW"/>
</dbReference>
<keyword evidence="10" id="KW-1185">Reference proteome</keyword>
<evidence type="ECO:0000256" key="2">
    <source>
        <dbReference type="ARBA" id="ARBA00008432"/>
    </source>
</evidence>
<feature type="domain" description="Major facilitator superfamily (MFS) profile" evidence="8">
    <location>
        <begin position="16"/>
        <end position="416"/>
    </location>
</feature>
<feature type="transmembrane region" description="Helical" evidence="7">
    <location>
        <begin position="286"/>
        <end position="305"/>
    </location>
</feature>
<comment type="similarity">
    <text evidence="2">Belongs to the major facilitator superfamily. Nitrate/nitrite porter (TC 2.A.1.8) family.</text>
</comment>
<dbReference type="InterPro" id="IPR011701">
    <property type="entry name" value="MFS"/>
</dbReference>
<dbReference type="EMBL" id="FMTS01000004">
    <property type="protein sequence ID" value="SCW68589.1"/>
    <property type="molecule type" value="Genomic_DNA"/>
</dbReference>
<dbReference type="Pfam" id="PF07690">
    <property type="entry name" value="MFS_1"/>
    <property type="match status" value="1"/>
</dbReference>
<feature type="transmembrane region" description="Helical" evidence="7">
    <location>
        <begin position="140"/>
        <end position="165"/>
    </location>
</feature>
<feature type="transmembrane region" description="Helical" evidence="7">
    <location>
        <begin position="317"/>
        <end position="338"/>
    </location>
</feature>